<sequence length="73" mass="7855">AQGLINHRINILYFLNPLCETLLPAKSHTQADPPTSAASIAQPKNSFYMTSSHKTSNKSSSESYCRGGKACGI</sequence>
<protein>
    <submittedName>
        <fullName evidence="1">Uncharacterized protein</fullName>
    </submittedName>
</protein>
<keyword evidence="2" id="KW-1185">Reference proteome</keyword>
<feature type="non-terminal residue" evidence="1">
    <location>
        <position position="1"/>
    </location>
</feature>
<name>A0ACB8B268_9AGAM</name>
<dbReference type="EMBL" id="MU266643">
    <property type="protein sequence ID" value="KAH7919625.1"/>
    <property type="molecule type" value="Genomic_DNA"/>
</dbReference>
<comment type="caution">
    <text evidence="1">The sequence shown here is derived from an EMBL/GenBank/DDBJ whole genome shotgun (WGS) entry which is preliminary data.</text>
</comment>
<organism evidence="1 2">
    <name type="scientific">Leucogyrophana mollusca</name>
    <dbReference type="NCBI Taxonomy" id="85980"/>
    <lineage>
        <taxon>Eukaryota</taxon>
        <taxon>Fungi</taxon>
        <taxon>Dikarya</taxon>
        <taxon>Basidiomycota</taxon>
        <taxon>Agaricomycotina</taxon>
        <taxon>Agaricomycetes</taxon>
        <taxon>Agaricomycetidae</taxon>
        <taxon>Boletales</taxon>
        <taxon>Boletales incertae sedis</taxon>
        <taxon>Leucogyrophana</taxon>
    </lineage>
</organism>
<reference evidence="1" key="1">
    <citation type="journal article" date="2021" name="New Phytol.">
        <title>Evolutionary innovations through gain and loss of genes in the ectomycorrhizal Boletales.</title>
        <authorList>
            <person name="Wu G."/>
            <person name="Miyauchi S."/>
            <person name="Morin E."/>
            <person name="Kuo A."/>
            <person name="Drula E."/>
            <person name="Varga T."/>
            <person name="Kohler A."/>
            <person name="Feng B."/>
            <person name="Cao Y."/>
            <person name="Lipzen A."/>
            <person name="Daum C."/>
            <person name="Hundley H."/>
            <person name="Pangilinan J."/>
            <person name="Johnson J."/>
            <person name="Barry K."/>
            <person name="LaButti K."/>
            <person name="Ng V."/>
            <person name="Ahrendt S."/>
            <person name="Min B."/>
            <person name="Choi I.G."/>
            <person name="Park H."/>
            <person name="Plett J.M."/>
            <person name="Magnuson J."/>
            <person name="Spatafora J.W."/>
            <person name="Nagy L.G."/>
            <person name="Henrissat B."/>
            <person name="Grigoriev I.V."/>
            <person name="Yang Z.L."/>
            <person name="Xu J."/>
            <person name="Martin F.M."/>
        </authorList>
    </citation>
    <scope>NUCLEOTIDE SEQUENCE</scope>
    <source>
        <strain evidence="1">KUC20120723A-06</strain>
    </source>
</reference>
<accession>A0ACB8B268</accession>
<proteinExistence type="predicted"/>
<gene>
    <name evidence="1" type="ORF">BV22DRAFT_850919</name>
</gene>
<dbReference type="Proteomes" id="UP000790709">
    <property type="component" value="Unassembled WGS sequence"/>
</dbReference>
<evidence type="ECO:0000313" key="2">
    <source>
        <dbReference type="Proteomes" id="UP000790709"/>
    </source>
</evidence>
<evidence type="ECO:0000313" key="1">
    <source>
        <dbReference type="EMBL" id="KAH7919625.1"/>
    </source>
</evidence>